<keyword evidence="4" id="KW-0028">Amino-acid biosynthesis</keyword>
<dbReference type="EMBL" id="FXTM01000004">
    <property type="protein sequence ID" value="SMO43329.1"/>
    <property type="molecule type" value="Genomic_DNA"/>
</dbReference>
<dbReference type="Gene3D" id="3.20.20.70">
    <property type="entry name" value="Aldolase class I"/>
    <property type="match status" value="1"/>
</dbReference>
<feature type="active site" description="Proton donor/acceptor" evidence="4">
    <location>
        <position position="130"/>
    </location>
</feature>
<comment type="subunit">
    <text evidence="4">Homodimer.</text>
</comment>
<comment type="function">
    <text evidence="4">Involved in the third step of the chorismate pathway, which leads to the biosynthesis of aromatic amino acids. Catalyzes the cis-dehydration of 3-dehydroquinate (DHQ) and introduces the first double bond of the aromatic ring to yield 3-dehydroshikimate.</text>
</comment>
<dbReference type="Proteomes" id="UP000317315">
    <property type="component" value="Unassembled WGS sequence"/>
</dbReference>
<dbReference type="InterPro" id="IPR013785">
    <property type="entry name" value="Aldolase_TIM"/>
</dbReference>
<dbReference type="InterPro" id="IPR050146">
    <property type="entry name" value="Type-I_3-dehydroquinase"/>
</dbReference>
<feature type="binding site" evidence="4">
    <location>
        <begin position="38"/>
        <end position="40"/>
    </location>
    <ligand>
        <name>3-dehydroquinate</name>
        <dbReference type="ChEBI" id="CHEBI:32364"/>
    </ligand>
</feature>
<dbReference type="GO" id="GO:0009423">
    <property type="term" value="P:chorismate biosynthetic process"/>
    <property type="evidence" value="ECO:0007669"/>
    <property type="project" value="UniProtKB-UniRule"/>
</dbReference>
<keyword evidence="4" id="KW-0057">Aromatic amino acid biosynthesis</keyword>
<keyword evidence="6" id="KW-1185">Reference proteome</keyword>
<organism evidence="5 6">
    <name type="scientific">Balnearium lithotrophicum</name>
    <dbReference type="NCBI Taxonomy" id="223788"/>
    <lineage>
        <taxon>Bacteria</taxon>
        <taxon>Pseudomonadati</taxon>
        <taxon>Aquificota</taxon>
        <taxon>Aquificia</taxon>
        <taxon>Desulfurobacteriales</taxon>
        <taxon>Desulfurobacteriaceae</taxon>
        <taxon>Balnearium</taxon>
    </lineage>
</organism>
<feature type="binding site" evidence="4">
    <location>
        <position position="195"/>
    </location>
    <ligand>
        <name>3-dehydroquinate</name>
        <dbReference type="ChEBI" id="CHEBI:32364"/>
    </ligand>
</feature>
<evidence type="ECO:0000256" key="4">
    <source>
        <dbReference type="HAMAP-Rule" id="MF_00214"/>
    </source>
</evidence>
<dbReference type="EC" id="4.2.1.10" evidence="4"/>
<feature type="active site" description="Schiff-base intermediate with substrate" evidence="4">
    <location>
        <position position="157"/>
    </location>
</feature>
<feature type="binding site" evidence="4">
    <location>
        <position position="218"/>
    </location>
    <ligand>
        <name>3-dehydroquinate</name>
        <dbReference type="ChEBI" id="CHEBI:32364"/>
    </ligand>
</feature>
<keyword evidence="2 4" id="KW-0456">Lyase</keyword>
<proteinExistence type="inferred from homology"/>
<dbReference type="GO" id="GO:0009073">
    <property type="term" value="P:aromatic amino acid family biosynthetic process"/>
    <property type="evidence" value="ECO:0007669"/>
    <property type="project" value="UniProtKB-KW"/>
</dbReference>
<dbReference type="UniPathway" id="UPA00053">
    <property type="reaction ID" value="UER00086"/>
</dbReference>
<dbReference type="GO" id="GO:0003855">
    <property type="term" value="F:3-dehydroquinate dehydratase activity"/>
    <property type="evidence" value="ECO:0007669"/>
    <property type="project" value="UniProtKB-UniRule"/>
</dbReference>
<dbReference type="OrthoDB" id="9813659at2"/>
<evidence type="ECO:0000256" key="2">
    <source>
        <dbReference type="ARBA" id="ARBA00023239"/>
    </source>
</evidence>
<protein>
    <recommendedName>
        <fullName evidence="4">3-dehydroquinate dehydratase</fullName>
        <shortName evidence="4">3-dehydroquinase</shortName>
        <ecNumber evidence="4">4.2.1.10</ecNumber>
    </recommendedName>
    <alternativeName>
        <fullName evidence="4">Type I DHQase</fullName>
    </alternativeName>
    <alternativeName>
        <fullName evidence="4">Type I dehydroquinase</fullName>
        <shortName evidence="4">DHQ1</shortName>
    </alternativeName>
</protein>
<dbReference type="PANTHER" id="PTHR43699:SF1">
    <property type="entry name" value="3-DEHYDROQUINATE DEHYDRATASE"/>
    <property type="match status" value="1"/>
</dbReference>
<dbReference type="GO" id="GO:0046279">
    <property type="term" value="P:3,4-dihydroxybenzoate biosynthetic process"/>
    <property type="evidence" value="ECO:0007669"/>
    <property type="project" value="UniProtKB-ARBA"/>
</dbReference>
<comment type="caution">
    <text evidence="4">Lacks conserved residue(s) required for the propagation of feature annotation.</text>
</comment>
<dbReference type="RefSeq" id="WP_142934179.1">
    <property type="nucleotide sequence ID" value="NZ_FXTM01000004.1"/>
</dbReference>
<dbReference type="HAMAP" id="MF_00214">
    <property type="entry name" value="AroD"/>
    <property type="match status" value="1"/>
</dbReference>
<dbReference type="GO" id="GO:0008652">
    <property type="term" value="P:amino acid biosynthetic process"/>
    <property type="evidence" value="ECO:0007669"/>
    <property type="project" value="UniProtKB-KW"/>
</dbReference>
<evidence type="ECO:0000313" key="5">
    <source>
        <dbReference type="EMBL" id="SMO43329.1"/>
    </source>
</evidence>
<dbReference type="CDD" id="cd00502">
    <property type="entry name" value="DHQase_I"/>
    <property type="match status" value="1"/>
</dbReference>
<comment type="similarity">
    <text evidence="4">Belongs to the type-I 3-dehydroquinase family.</text>
</comment>
<dbReference type="AlphaFoldDB" id="A0A521B8D3"/>
<comment type="pathway">
    <text evidence="4">Metabolic intermediate biosynthesis; chorismate biosynthesis; chorismate from D-erythrose 4-phosphate and phosphoenolpyruvate: step 3/7.</text>
</comment>
<evidence type="ECO:0000313" key="6">
    <source>
        <dbReference type="Proteomes" id="UP000317315"/>
    </source>
</evidence>
<dbReference type="PANTHER" id="PTHR43699">
    <property type="entry name" value="3-DEHYDROQUINATE DEHYDRATASE"/>
    <property type="match status" value="1"/>
</dbReference>
<evidence type="ECO:0000256" key="3">
    <source>
        <dbReference type="ARBA" id="ARBA00023270"/>
    </source>
</evidence>
<evidence type="ECO:0000256" key="1">
    <source>
        <dbReference type="ARBA" id="ARBA00001864"/>
    </source>
</evidence>
<sequence>MQIGTVELGSIPRVIVALGENYVEGLERALRLKIDLIEARLDLLPEKTPDEFKKFLDSVADYGFYAVSTLRPVWEGGKFEGTESERLKLLKRVVSHPATGAVDVELRSEILDDVRELCKEKGKKLIVSYHDFKKTPENSEIEEILERAKGKGADIVKVAFMGRVKNDASRVCCLLSKFEFPKIFIVMGEFGAFTRVVGFSFGSLLTYTFFGRPVAPGQIEAERLIKLLSNLYSDYRKQREKFFPQNFLEVI</sequence>
<dbReference type="SUPFAM" id="SSF51569">
    <property type="entry name" value="Aldolase"/>
    <property type="match status" value="1"/>
</dbReference>
<reference evidence="5 6" key="1">
    <citation type="submission" date="2017-05" db="EMBL/GenBank/DDBJ databases">
        <authorList>
            <person name="Varghese N."/>
            <person name="Submissions S."/>
        </authorList>
    </citation>
    <scope>NUCLEOTIDE SEQUENCE [LARGE SCALE GENOMIC DNA]</scope>
    <source>
        <strain evidence="5 6">DSM 16304</strain>
    </source>
</reference>
<accession>A0A521B8D3</accession>
<keyword evidence="3 4" id="KW-0704">Schiff base</keyword>
<feature type="binding site" evidence="4">
    <location>
        <position position="71"/>
    </location>
    <ligand>
        <name>3-dehydroquinate</name>
        <dbReference type="ChEBI" id="CHEBI:32364"/>
    </ligand>
</feature>
<dbReference type="Pfam" id="PF01487">
    <property type="entry name" value="DHquinase_I"/>
    <property type="match status" value="1"/>
</dbReference>
<dbReference type="PROSITE" id="PS01028">
    <property type="entry name" value="DEHYDROQUINASE_I"/>
    <property type="match status" value="1"/>
</dbReference>
<gene>
    <name evidence="4" type="primary">aroD</name>
    <name evidence="5" type="ORF">SAMN06269117_10465</name>
</gene>
<comment type="catalytic activity">
    <reaction evidence="1 4">
        <text>3-dehydroquinate = 3-dehydroshikimate + H2O</text>
        <dbReference type="Rhea" id="RHEA:21096"/>
        <dbReference type="ChEBI" id="CHEBI:15377"/>
        <dbReference type="ChEBI" id="CHEBI:16630"/>
        <dbReference type="ChEBI" id="CHEBI:32364"/>
        <dbReference type="EC" id="4.2.1.10"/>
    </reaction>
</comment>
<dbReference type="InterPro" id="IPR001381">
    <property type="entry name" value="DHquinase_I"/>
</dbReference>
<name>A0A521B8D3_9BACT</name>
<dbReference type="NCBIfam" id="TIGR01093">
    <property type="entry name" value="aroD"/>
    <property type="match status" value="1"/>
</dbReference>
<dbReference type="InterPro" id="IPR018508">
    <property type="entry name" value="3-dehydroquinate_DH_AS"/>
</dbReference>